<reference evidence="3" key="1">
    <citation type="submission" date="2011-12" db="EMBL/GenBank/DDBJ databases">
        <authorList>
            <consortium name="The Broad Institute Genome Sequencing Platform"/>
            <person name="Russ C."/>
            <person name="Tyler B."/>
            <person name="Panabieres F."/>
            <person name="Shan W."/>
            <person name="Tripathy S."/>
            <person name="Grunwald N."/>
            <person name="Machado M."/>
            <person name="Young S.K."/>
            <person name="Zeng Q."/>
            <person name="Gargeya S."/>
            <person name="Fitzgerald M."/>
            <person name="Haas B."/>
            <person name="Abouelleil A."/>
            <person name="Alvarado L."/>
            <person name="Arachchi H.M."/>
            <person name="Berlin A."/>
            <person name="Chapman S.B."/>
            <person name="Gearin G."/>
            <person name="Goldberg J."/>
            <person name="Griggs A."/>
            <person name="Gujja S."/>
            <person name="Hansen M."/>
            <person name="Heiman D."/>
            <person name="Howarth C."/>
            <person name="Larimer J."/>
            <person name="Lui A."/>
            <person name="MacDonald P.J.P."/>
            <person name="McCowen C."/>
            <person name="Montmayeur A."/>
            <person name="Murphy C."/>
            <person name="Neiman D."/>
            <person name="Pearson M."/>
            <person name="Priest M."/>
            <person name="Roberts A."/>
            <person name="Saif S."/>
            <person name="Shea T."/>
            <person name="Sisk P."/>
            <person name="Stolte C."/>
            <person name="Sykes S."/>
            <person name="Wortman J."/>
            <person name="Nusbaum C."/>
            <person name="Birren B."/>
        </authorList>
    </citation>
    <scope>NUCLEOTIDE SEQUENCE [LARGE SCALE GENOMIC DNA]</scope>
    <source>
        <strain evidence="3">INRA-310</strain>
    </source>
</reference>
<evidence type="ECO:0000256" key="1">
    <source>
        <dbReference type="SAM" id="MobiDB-lite"/>
    </source>
</evidence>
<proteinExistence type="predicted"/>
<reference evidence="2 3" key="2">
    <citation type="submission" date="2013-11" db="EMBL/GenBank/DDBJ databases">
        <title>The Genome Sequence of Phytophthora parasitica INRA-310.</title>
        <authorList>
            <consortium name="The Broad Institute Genomics Platform"/>
            <person name="Russ C."/>
            <person name="Tyler B."/>
            <person name="Panabieres F."/>
            <person name="Shan W."/>
            <person name="Tripathy S."/>
            <person name="Grunwald N."/>
            <person name="Machado M."/>
            <person name="Johnson C.S."/>
            <person name="Arredondo F."/>
            <person name="Hong C."/>
            <person name="Coffey M."/>
            <person name="Young S.K."/>
            <person name="Zeng Q."/>
            <person name="Gargeya S."/>
            <person name="Fitzgerald M."/>
            <person name="Abouelleil A."/>
            <person name="Alvarado L."/>
            <person name="Chapman S.B."/>
            <person name="Gainer-Dewar J."/>
            <person name="Goldberg J."/>
            <person name="Griggs A."/>
            <person name="Gujja S."/>
            <person name="Hansen M."/>
            <person name="Howarth C."/>
            <person name="Imamovic A."/>
            <person name="Ireland A."/>
            <person name="Larimer J."/>
            <person name="McCowan C."/>
            <person name="Murphy C."/>
            <person name="Pearson M."/>
            <person name="Poon T.W."/>
            <person name="Priest M."/>
            <person name="Roberts A."/>
            <person name="Saif S."/>
            <person name="Shea T."/>
            <person name="Sykes S."/>
            <person name="Wortman J."/>
            <person name="Nusbaum C."/>
            <person name="Birren B."/>
        </authorList>
    </citation>
    <scope>NUCLEOTIDE SEQUENCE [LARGE SCALE GENOMIC DNA]</scope>
    <source>
        <strain evidence="2 3">INRA-310</strain>
    </source>
</reference>
<evidence type="ECO:0000313" key="3">
    <source>
        <dbReference type="Proteomes" id="UP000018817"/>
    </source>
</evidence>
<protein>
    <submittedName>
        <fullName evidence="2">Uncharacterized protein</fullName>
    </submittedName>
</protein>
<name>W2PSA9_PHYN3</name>
<evidence type="ECO:0000313" key="2">
    <source>
        <dbReference type="EMBL" id="ETN03531.1"/>
    </source>
</evidence>
<gene>
    <name evidence="2" type="ORF">PPTG_23794</name>
</gene>
<dbReference type="EMBL" id="KI669611">
    <property type="protein sequence ID" value="ETN03531.1"/>
    <property type="molecule type" value="Genomic_DNA"/>
</dbReference>
<dbReference type="AlphaFoldDB" id="W2PSA9"/>
<dbReference type="RefSeq" id="XP_008911304.1">
    <property type="nucleotide sequence ID" value="XM_008913056.1"/>
</dbReference>
<dbReference type="VEuPathDB" id="FungiDB:PPTG_23794"/>
<sequence>MQSRTRARVHSSFMQRAPSPMQRSDVSILFTERHHDACLAAFNLAIGFRQHAGNVETHAPKDKSEKTPIQLVVLDHSSIWAAKVLLARLEAAQTEKQPHPSGQAGNITIGTAHGDSGKHRKRSTEAANTRLDDRHEVVNARAAMYLPECTVTYTSVKIVNNNGTSVCPEFIGLLQGMSGNNLHDG</sequence>
<feature type="region of interest" description="Disordered" evidence="1">
    <location>
        <begin position="94"/>
        <end position="133"/>
    </location>
</feature>
<dbReference type="GeneID" id="20192393"/>
<organism evidence="2 3">
    <name type="scientific">Phytophthora nicotianae (strain INRA-310)</name>
    <name type="common">Phytophthora parasitica</name>
    <dbReference type="NCBI Taxonomy" id="761204"/>
    <lineage>
        <taxon>Eukaryota</taxon>
        <taxon>Sar</taxon>
        <taxon>Stramenopiles</taxon>
        <taxon>Oomycota</taxon>
        <taxon>Peronosporomycetes</taxon>
        <taxon>Peronosporales</taxon>
        <taxon>Peronosporaceae</taxon>
        <taxon>Phytophthora</taxon>
    </lineage>
</organism>
<accession>W2PSA9</accession>
<dbReference type="Proteomes" id="UP000018817">
    <property type="component" value="Unassembled WGS sequence"/>
</dbReference>